<dbReference type="GO" id="GO:0032502">
    <property type="term" value="P:developmental process"/>
    <property type="evidence" value="ECO:0007669"/>
    <property type="project" value="TreeGrafter"/>
</dbReference>
<evidence type="ECO:0000313" key="4">
    <source>
        <dbReference type="WBParaSite" id="TCONS_00005500.p1"/>
    </source>
</evidence>
<dbReference type="SUPFAM" id="SSF47459">
    <property type="entry name" value="HLH, helix-loop-helix DNA-binding domain"/>
    <property type="match status" value="1"/>
</dbReference>
<dbReference type="PANTHER" id="PTHR23349">
    <property type="entry name" value="BASIC HELIX-LOOP-HELIX TRANSCRIPTION FACTOR, TWIST"/>
    <property type="match status" value="1"/>
</dbReference>
<evidence type="ECO:0000259" key="1">
    <source>
        <dbReference type="PROSITE" id="PS50888"/>
    </source>
</evidence>
<sequence length="175" mass="21195">MSYNNFYSPNFQYPISSPEDFYPHQGEKKENNFYKDYPYYYQENDVPFNNINYTNVTNEGNYKTQARRDAANERERKRMKSLNKGFDELRQKLPSLSYKKRLSKVDTLKHAITYIQQLRKMLQSAEGNKKYAMVNIVDFQKLNKQKINNDNKKFEQHEDRMEEKHILNAKVWMPH</sequence>
<dbReference type="WBParaSite" id="SSTP_0000360400.1">
    <property type="protein sequence ID" value="SSTP_0000360400.1"/>
    <property type="gene ID" value="SSTP_0000360400"/>
</dbReference>
<name>A0A0K0E282_STRER</name>
<dbReference type="STRING" id="6248.A0A0K0E282"/>
<keyword evidence="2" id="KW-1185">Reference proteome</keyword>
<dbReference type="InterPro" id="IPR050283">
    <property type="entry name" value="E-box_TF_Regulators"/>
</dbReference>
<dbReference type="Pfam" id="PF00010">
    <property type="entry name" value="HLH"/>
    <property type="match status" value="1"/>
</dbReference>
<dbReference type="InterPro" id="IPR036638">
    <property type="entry name" value="HLH_DNA-bd_sf"/>
</dbReference>
<evidence type="ECO:0000313" key="2">
    <source>
        <dbReference type="Proteomes" id="UP000035681"/>
    </source>
</evidence>
<dbReference type="GO" id="GO:0046983">
    <property type="term" value="F:protein dimerization activity"/>
    <property type="evidence" value="ECO:0007669"/>
    <property type="project" value="InterPro"/>
</dbReference>
<dbReference type="Proteomes" id="UP000035681">
    <property type="component" value="Unplaced"/>
</dbReference>
<proteinExistence type="predicted"/>
<dbReference type="GO" id="GO:0000981">
    <property type="term" value="F:DNA-binding transcription factor activity, RNA polymerase II-specific"/>
    <property type="evidence" value="ECO:0007669"/>
    <property type="project" value="TreeGrafter"/>
</dbReference>
<dbReference type="InterPro" id="IPR011598">
    <property type="entry name" value="bHLH_dom"/>
</dbReference>
<accession>A0A0K0E282</accession>
<dbReference type="GO" id="GO:0000977">
    <property type="term" value="F:RNA polymerase II transcription regulatory region sequence-specific DNA binding"/>
    <property type="evidence" value="ECO:0007669"/>
    <property type="project" value="TreeGrafter"/>
</dbReference>
<dbReference type="PANTHER" id="PTHR23349:SF111">
    <property type="entry name" value="BHLH DOMAIN-CONTAINING PROTEIN"/>
    <property type="match status" value="1"/>
</dbReference>
<organism evidence="3">
    <name type="scientific">Strongyloides stercoralis</name>
    <name type="common">Threadworm</name>
    <dbReference type="NCBI Taxonomy" id="6248"/>
    <lineage>
        <taxon>Eukaryota</taxon>
        <taxon>Metazoa</taxon>
        <taxon>Ecdysozoa</taxon>
        <taxon>Nematoda</taxon>
        <taxon>Chromadorea</taxon>
        <taxon>Rhabditida</taxon>
        <taxon>Tylenchina</taxon>
        <taxon>Panagrolaimomorpha</taxon>
        <taxon>Strongyloidoidea</taxon>
        <taxon>Strongyloididae</taxon>
        <taxon>Strongyloides</taxon>
    </lineage>
</organism>
<dbReference type="Gene3D" id="4.10.280.10">
    <property type="entry name" value="Helix-loop-helix DNA-binding domain"/>
    <property type="match status" value="1"/>
</dbReference>
<reference evidence="3" key="1">
    <citation type="submission" date="2015-08" db="UniProtKB">
        <authorList>
            <consortium name="WormBaseParasite"/>
        </authorList>
    </citation>
    <scope>IDENTIFICATION</scope>
</reference>
<dbReference type="WBParaSite" id="TCONS_00005500.p1">
    <property type="protein sequence ID" value="TCONS_00005500.p1"/>
    <property type="gene ID" value="XLOC_003782"/>
</dbReference>
<feature type="domain" description="BHLH" evidence="1">
    <location>
        <begin position="66"/>
        <end position="118"/>
    </location>
</feature>
<dbReference type="AlphaFoldDB" id="A0A0K0E282"/>
<dbReference type="SMART" id="SM00353">
    <property type="entry name" value="HLH"/>
    <property type="match status" value="1"/>
</dbReference>
<dbReference type="PROSITE" id="PS50888">
    <property type="entry name" value="BHLH"/>
    <property type="match status" value="1"/>
</dbReference>
<evidence type="ECO:0000313" key="3">
    <source>
        <dbReference type="WBParaSite" id="SSTP_0000360400.1"/>
    </source>
</evidence>
<protein>
    <submittedName>
        <fullName evidence="3 4">BHLH domain-containing protein</fullName>
    </submittedName>
</protein>